<protein>
    <submittedName>
        <fullName evidence="1">Uncharacterized protein</fullName>
    </submittedName>
</protein>
<keyword evidence="2" id="KW-1185">Reference proteome</keyword>
<evidence type="ECO:0000313" key="2">
    <source>
        <dbReference type="Proteomes" id="UP000184391"/>
    </source>
</evidence>
<dbReference type="OrthoDB" id="7817327at2"/>
<dbReference type="Proteomes" id="UP000184391">
    <property type="component" value="Unassembled WGS sequence"/>
</dbReference>
<gene>
    <name evidence="1" type="ORF">SAMN02745193_00593</name>
</gene>
<dbReference type="EMBL" id="FRDF01000003">
    <property type="protein sequence ID" value="SHN51062.1"/>
    <property type="molecule type" value="Genomic_DNA"/>
</dbReference>
<organism evidence="1 2">
    <name type="scientific">Erythrobacter sanguineus</name>
    <dbReference type="NCBI Taxonomy" id="198312"/>
    <lineage>
        <taxon>Bacteria</taxon>
        <taxon>Pseudomonadati</taxon>
        <taxon>Pseudomonadota</taxon>
        <taxon>Alphaproteobacteria</taxon>
        <taxon>Sphingomonadales</taxon>
        <taxon>Erythrobacteraceae</taxon>
        <taxon>Erythrobacter/Porphyrobacter group</taxon>
        <taxon>Erythrobacter</taxon>
    </lineage>
</organism>
<evidence type="ECO:0000313" key="1">
    <source>
        <dbReference type="EMBL" id="SHN51062.1"/>
    </source>
</evidence>
<name>A0A1M7RYC1_9SPHN</name>
<reference evidence="2" key="1">
    <citation type="submission" date="2016-12" db="EMBL/GenBank/DDBJ databases">
        <authorList>
            <person name="Varghese N."/>
            <person name="Submissions S."/>
        </authorList>
    </citation>
    <scope>NUCLEOTIDE SEQUENCE [LARGE SCALE GENOMIC DNA]</scope>
    <source>
        <strain evidence="2">DSM 11032</strain>
    </source>
</reference>
<accession>A0A1M7RYC1</accession>
<sequence>MAVRTTFVDKWNYTNRKRIKQKPELFFVEQISRTSDTVTLKVQWDEAGILKETRVDPAAKRVLVLDVLFLGNTQRLELPSGGAAQEFVLEECPDNVVLEFRLKLVSKEEETQGVLLAATSPFNLKTGSGPNEGSLVTSGFLDLNKSDSLGSRIWAVTWPSEGPMIFINRSYFEKSKERPYFAAHVFPEILRAVMTGILLRNDDLDLIEDQPRADEWLTFVEQVLEFPLRGDDAELEDGIEERLELVEKIVTAFADRKWRNGKTLLEELI</sequence>
<dbReference type="STRING" id="198312.SAMN02745193_00593"/>
<proteinExistence type="predicted"/>
<dbReference type="AlphaFoldDB" id="A0A1M7RYC1"/>
<dbReference type="RefSeq" id="WP_072673175.1">
    <property type="nucleotide sequence ID" value="NZ_FRDF01000003.1"/>
</dbReference>